<dbReference type="Gene3D" id="2.70.70.10">
    <property type="entry name" value="Glucose Permease (Domain IIA)"/>
    <property type="match status" value="1"/>
</dbReference>
<feature type="transmembrane region" description="Helical" evidence="1">
    <location>
        <begin position="40"/>
        <end position="59"/>
    </location>
</feature>
<organism evidence="3 4">
    <name type="scientific">Cellulomonas pakistanensis</name>
    <dbReference type="NCBI Taxonomy" id="992287"/>
    <lineage>
        <taxon>Bacteria</taxon>
        <taxon>Bacillati</taxon>
        <taxon>Actinomycetota</taxon>
        <taxon>Actinomycetes</taxon>
        <taxon>Micrococcales</taxon>
        <taxon>Cellulomonadaceae</taxon>
        <taxon>Cellulomonas</taxon>
    </lineage>
</organism>
<feature type="domain" description="M23ase beta-sheet core" evidence="2">
    <location>
        <begin position="170"/>
        <end position="241"/>
    </location>
</feature>
<dbReference type="GO" id="GO:0004222">
    <property type="term" value="F:metalloendopeptidase activity"/>
    <property type="evidence" value="ECO:0007669"/>
    <property type="project" value="TreeGrafter"/>
</dbReference>
<dbReference type="EMBL" id="BONO01000005">
    <property type="protein sequence ID" value="GIG35537.1"/>
    <property type="molecule type" value="Genomic_DNA"/>
</dbReference>
<dbReference type="PANTHER" id="PTHR21666:SF270">
    <property type="entry name" value="MUREIN HYDROLASE ACTIVATOR ENVC"/>
    <property type="match status" value="1"/>
</dbReference>
<evidence type="ECO:0000259" key="2">
    <source>
        <dbReference type="Pfam" id="PF01551"/>
    </source>
</evidence>
<keyword evidence="1" id="KW-0812">Transmembrane</keyword>
<evidence type="ECO:0000313" key="4">
    <source>
        <dbReference type="Proteomes" id="UP000642125"/>
    </source>
</evidence>
<dbReference type="SUPFAM" id="SSF51261">
    <property type="entry name" value="Duplicated hybrid motif"/>
    <property type="match status" value="1"/>
</dbReference>
<keyword evidence="1" id="KW-1133">Transmembrane helix</keyword>
<accession>A0A919PC59</accession>
<evidence type="ECO:0000256" key="1">
    <source>
        <dbReference type="SAM" id="Phobius"/>
    </source>
</evidence>
<dbReference type="PANTHER" id="PTHR21666">
    <property type="entry name" value="PEPTIDASE-RELATED"/>
    <property type="match status" value="1"/>
</dbReference>
<reference evidence="3" key="1">
    <citation type="submission" date="2021-01" db="EMBL/GenBank/DDBJ databases">
        <title>Whole genome shotgun sequence of Cellulomonas pakistanensis NBRC 110800.</title>
        <authorList>
            <person name="Komaki H."/>
            <person name="Tamura T."/>
        </authorList>
    </citation>
    <scope>NUCLEOTIDE SEQUENCE</scope>
    <source>
        <strain evidence="3">NBRC 110800</strain>
    </source>
</reference>
<keyword evidence="4" id="KW-1185">Reference proteome</keyword>
<dbReference type="Pfam" id="PF01551">
    <property type="entry name" value="Peptidase_M23"/>
    <property type="match status" value="1"/>
</dbReference>
<gene>
    <name evidence="3" type="ORF">Cpa01nite_09180</name>
</gene>
<proteinExistence type="predicted"/>
<name>A0A919PC59_9CELL</name>
<dbReference type="InterPro" id="IPR016047">
    <property type="entry name" value="M23ase_b-sheet_dom"/>
</dbReference>
<dbReference type="RefSeq" id="WP_239068529.1">
    <property type="nucleotide sequence ID" value="NZ_BONO01000005.1"/>
</dbReference>
<dbReference type="Proteomes" id="UP000642125">
    <property type="component" value="Unassembled WGS sequence"/>
</dbReference>
<dbReference type="CDD" id="cd12797">
    <property type="entry name" value="M23_peptidase"/>
    <property type="match status" value="1"/>
</dbReference>
<sequence>MTAVARLLYRARLRIMAAGVLLILLSTVLRLVLPDGGLRSALGLGPLLGVVLMGVALVVSRRGRPVDPGGARAVASPVRGRWRALNSPATRVPSHGTRAYGQAYAIDLVHEPDEGARPAFGAGFRPAGDYPAFGEPVLAMVAGVVVAASDRQRDHRARSSWLGFAYLVVEGAVRELGGPRFVVGNHVVVRTPEGAHALVAHLRRGSLRVAPGDAVVAGQQIAECGNSGNSSEPHVHAQLMDRASLWEAQGLPMAFRGIEVTGDGEAAAGAADGLPGNDEVMLAARSGADWP</sequence>
<evidence type="ECO:0000313" key="3">
    <source>
        <dbReference type="EMBL" id="GIG35537.1"/>
    </source>
</evidence>
<protein>
    <recommendedName>
        <fullName evidence="2">M23ase beta-sheet core domain-containing protein</fullName>
    </recommendedName>
</protein>
<dbReference type="InterPro" id="IPR011055">
    <property type="entry name" value="Dup_hybrid_motif"/>
</dbReference>
<dbReference type="AlphaFoldDB" id="A0A919PC59"/>
<comment type="caution">
    <text evidence="3">The sequence shown here is derived from an EMBL/GenBank/DDBJ whole genome shotgun (WGS) entry which is preliminary data.</text>
</comment>
<keyword evidence="1" id="KW-0472">Membrane</keyword>
<dbReference type="InterPro" id="IPR050570">
    <property type="entry name" value="Cell_wall_metabolism_enzyme"/>
</dbReference>